<dbReference type="GO" id="GO:1901053">
    <property type="term" value="P:sarcosine catabolic process"/>
    <property type="evidence" value="ECO:0007669"/>
    <property type="project" value="TreeGrafter"/>
</dbReference>
<dbReference type="GO" id="GO:0008480">
    <property type="term" value="F:sarcosine dehydrogenase activity"/>
    <property type="evidence" value="ECO:0007669"/>
    <property type="project" value="TreeGrafter"/>
</dbReference>
<dbReference type="Pfam" id="PF01266">
    <property type="entry name" value="DAO"/>
    <property type="match status" value="1"/>
</dbReference>
<dbReference type="EMBL" id="JAACXV010010552">
    <property type="protein sequence ID" value="KAF7275410.1"/>
    <property type="molecule type" value="Genomic_DNA"/>
</dbReference>
<dbReference type="InterPro" id="IPR036188">
    <property type="entry name" value="FAD/NAD-bd_sf"/>
</dbReference>
<dbReference type="OrthoDB" id="429143at2759"/>
<reference evidence="2" key="1">
    <citation type="submission" date="2020-08" db="EMBL/GenBank/DDBJ databases">
        <title>Genome sequencing and assembly of the red palm weevil Rhynchophorus ferrugineus.</title>
        <authorList>
            <person name="Dias G.B."/>
            <person name="Bergman C.M."/>
            <person name="Manee M."/>
        </authorList>
    </citation>
    <scope>NUCLEOTIDE SEQUENCE</scope>
    <source>
        <strain evidence="2">AA-2017</strain>
        <tissue evidence="2">Whole larva</tissue>
    </source>
</reference>
<evidence type="ECO:0000259" key="1">
    <source>
        <dbReference type="Pfam" id="PF01266"/>
    </source>
</evidence>
<dbReference type="SUPFAM" id="SSF51905">
    <property type="entry name" value="FAD/NAD(P)-binding domain"/>
    <property type="match status" value="1"/>
</dbReference>
<dbReference type="AlphaFoldDB" id="A0A834ICE9"/>
<keyword evidence="3" id="KW-1185">Reference proteome</keyword>
<dbReference type="Gene3D" id="3.50.50.60">
    <property type="entry name" value="FAD/NAD(P)-binding domain"/>
    <property type="match status" value="1"/>
</dbReference>
<dbReference type="PANTHER" id="PTHR13847:SF200">
    <property type="entry name" value="SARCOSINE DEHYDROGENASE, MITOCHONDRIAL"/>
    <property type="match status" value="1"/>
</dbReference>
<dbReference type="GO" id="GO:0005759">
    <property type="term" value="C:mitochondrial matrix"/>
    <property type="evidence" value="ECO:0007669"/>
    <property type="project" value="TreeGrafter"/>
</dbReference>
<comment type="caution">
    <text evidence="2">The sequence shown here is derived from an EMBL/GenBank/DDBJ whole genome shotgun (WGS) entry which is preliminary data.</text>
</comment>
<feature type="domain" description="FAD dependent oxidoreductase" evidence="1">
    <location>
        <begin position="37"/>
        <end position="125"/>
    </location>
</feature>
<evidence type="ECO:0000313" key="2">
    <source>
        <dbReference type="EMBL" id="KAF7275410.1"/>
    </source>
</evidence>
<accession>A0A834ICE9</accession>
<sequence>MLKIVNKCPRSLWMLSGDAVPSPRPYSNDHSLPRRADVVIIGGGITGCSTYYQLTKRGIKPVLLERHKITSGTTWHTGGLVWSLRPNDTDIQILDRTKQILKNLEKETGVEPGFINNGGIFIARTPVSL</sequence>
<dbReference type="PANTHER" id="PTHR13847">
    <property type="entry name" value="SARCOSINE DEHYDROGENASE-RELATED"/>
    <property type="match status" value="1"/>
</dbReference>
<dbReference type="Gene3D" id="3.30.9.10">
    <property type="entry name" value="D-Amino Acid Oxidase, subunit A, domain 2"/>
    <property type="match status" value="1"/>
</dbReference>
<gene>
    <name evidence="2" type="ORF">GWI33_011779</name>
</gene>
<organism evidence="2 3">
    <name type="scientific">Rhynchophorus ferrugineus</name>
    <name type="common">Red palm weevil</name>
    <name type="synonym">Curculio ferrugineus</name>
    <dbReference type="NCBI Taxonomy" id="354439"/>
    <lineage>
        <taxon>Eukaryota</taxon>
        <taxon>Metazoa</taxon>
        <taxon>Ecdysozoa</taxon>
        <taxon>Arthropoda</taxon>
        <taxon>Hexapoda</taxon>
        <taxon>Insecta</taxon>
        <taxon>Pterygota</taxon>
        <taxon>Neoptera</taxon>
        <taxon>Endopterygota</taxon>
        <taxon>Coleoptera</taxon>
        <taxon>Polyphaga</taxon>
        <taxon>Cucujiformia</taxon>
        <taxon>Curculionidae</taxon>
        <taxon>Dryophthorinae</taxon>
        <taxon>Rhynchophorus</taxon>
    </lineage>
</organism>
<dbReference type="Proteomes" id="UP000625711">
    <property type="component" value="Unassembled WGS sequence"/>
</dbReference>
<protein>
    <recommendedName>
        <fullName evidence="1">FAD dependent oxidoreductase domain-containing protein</fullName>
    </recommendedName>
</protein>
<evidence type="ECO:0000313" key="3">
    <source>
        <dbReference type="Proteomes" id="UP000625711"/>
    </source>
</evidence>
<proteinExistence type="predicted"/>
<name>A0A834ICE9_RHYFE</name>
<dbReference type="InterPro" id="IPR006076">
    <property type="entry name" value="FAD-dep_OxRdtase"/>
</dbReference>